<dbReference type="AlphaFoldDB" id="A0A9X7Z865"/>
<dbReference type="SUPFAM" id="SSF55315">
    <property type="entry name" value="L30e-like"/>
    <property type="match status" value="1"/>
</dbReference>
<dbReference type="EMBL" id="CP071182">
    <property type="protein sequence ID" value="QSO49849.1"/>
    <property type="molecule type" value="Genomic_DNA"/>
</dbReference>
<name>A0A9X7Z865_9BACL</name>
<protein>
    <submittedName>
        <fullName evidence="2">Ribosomal L7Ae/L30e/S12e/Gadd45 family protein</fullName>
    </submittedName>
</protein>
<dbReference type="Gene3D" id="3.30.1330.30">
    <property type="match status" value="1"/>
</dbReference>
<evidence type="ECO:0000313" key="2">
    <source>
        <dbReference type="EMBL" id="QSO49849.1"/>
    </source>
</evidence>
<reference evidence="2 3" key="1">
    <citation type="submission" date="2021-02" db="EMBL/GenBank/DDBJ databases">
        <title>Alicyclobacillus curvatus sp. nov. and Alicyclobacillus mengziensis sp. nov., two acidophilic bacteria isolated from acid mine drainage.</title>
        <authorList>
            <person name="Huang Y."/>
        </authorList>
    </citation>
    <scope>NUCLEOTIDE SEQUENCE [LARGE SCALE GENOMIC DNA]</scope>
    <source>
        <strain evidence="2 3">S30H14</strain>
    </source>
</reference>
<dbReference type="InterPro" id="IPR029064">
    <property type="entry name" value="Ribosomal_eL30-like_sf"/>
</dbReference>
<feature type="domain" description="Ribosomal protein eL8/eL30/eS12/Gadd45" evidence="1">
    <location>
        <begin position="2"/>
        <end position="89"/>
    </location>
</feature>
<dbReference type="KEGG" id="afx:JZ786_12325"/>
<gene>
    <name evidence="2" type="ORF">JZ786_12325</name>
</gene>
<evidence type="ECO:0000313" key="3">
    <source>
        <dbReference type="Proteomes" id="UP000663505"/>
    </source>
</evidence>
<dbReference type="InterPro" id="IPR004038">
    <property type="entry name" value="Ribosomal_eL8/eL30/eS12/Gad45"/>
</dbReference>
<organism evidence="2 3">
    <name type="scientific">Alicyclobacillus mengziensis</name>
    <dbReference type="NCBI Taxonomy" id="2931921"/>
    <lineage>
        <taxon>Bacteria</taxon>
        <taxon>Bacillati</taxon>
        <taxon>Bacillota</taxon>
        <taxon>Bacilli</taxon>
        <taxon>Bacillales</taxon>
        <taxon>Alicyclobacillaceae</taxon>
        <taxon>Alicyclobacillus</taxon>
    </lineage>
</organism>
<proteinExistence type="predicted"/>
<dbReference type="Pfam" id="PF01248">
    <property type="entry name" value="Ribosomal_L7Ae"/>
    <property type="match status" value="1"/>
</dbReference>
<dbReference type="Proteomes" id="UP000663505">
    <property type="component" value="Chromosome"/>
</dbReference>
<accession>A0A9X7Z865</accession>
<sequence length="108" mass="11705">MKTVGLALRARQAVIGQDEVFKSIQGRKARLVIVATDAGANGAKKYRDKCAFYQVPFVVVSDRERLGNACGRPYTVVVSVVDEGFAKMLTSLAWEIYGGEAFGETSSL</sequence>
<evidence type="ECO:0000259" key="1">
    <source>
        <dbReference type="Pfam" id="PF01248"/>
    </source>
</evidence>
<keyword evidence="3" id="KW-1185">Reference proteome</keyword>